<keyword evidence="3" id="KW-0411">Iron-sulfur</keyword>
<dbReference type="GO" id="GO:0046872">
    <property type="term" value="F:metal ion binding"/>
    <property type="evidence" value="ECO:0007669"/>
    <property type="project" value="UniProtKB-KW"/>
</dbReference>
<dbReference type="CDD" id="cd03028">
    <property type="entry name" value="GRX_PICOT_like"/>
    <property type="match status" value="2"/>
</dbReference>
<dbReference type="GO" id="GO:0005829">
    <property type="term" value="C:cytosol"/>
    <property type="evidence" value="ECO:0007669"/>
    <property type="project" value="TreeGrafter"/>
</dbReference>
<protein>
    <submittedName>
        <fullName evidence="6">Uncharacterized protein</fullName>
    </submittedName>
</protein>
<dbReference type="PROSITE" id="PS51354">
    <property type="entry name" value="GLUTAREDOXIN_2"/>
    <property type="match status" value="2"/>
</dbReference>
<accession>A0A7S1AJP8</accession>
<feature type="domain" description="Glutaredoxin" evidence="5">
    <location>
        <begin position="138"/>
        <end position="202"/>
    </location>
</feature>
<dbReference type="SUPFAM" id="SSF52833">
    <property type="entry name" value="Thioredoxin-like"/>
    <property type="match status" value="3"/>
</dbReference>
<dbReference type="GO" id="GO:0005634">
    <property type="term" value="C:nucleus"/>
    <property type="evidence" value="ECO:0007669"/>
    <property type="project" value="TreeGrafter"/>
</dbReference>
<dbReference type="Gene3D" id="3.40.30.10">
    <property type="entry name" value="Glutaredoxin"/>
    <property type="match status" value="3"/>
</dbReference>
<evidence type="ECO:0000256" key="1">
    <source>
        <dbReference type="ARBA" id="ARBA00022723"/>
    </source>
</evidence>
<dbReference type="InterPro" id="IPR033658">
    <property type="entry name" value="GRX_PICOT-like"/>
</dbReference>
<dbReference type="InterPro" id="IPR036249">
    <property type="entry name" value="Thioredoxin-like_sf"/>
</dbReference>
<keyword evidence="2" id="KW-0408">Iron</keyword>
<dbReference type="InterPro" id="IPR004480">
    <property type="entry name" value="Monothiol_GRX-rel"/>
</dbReference>
<dbReference type="PANTHER" id="PTHR10293">
    <property type="entry name" value="GLUTAREDOXIN FAMILY MEMBER"/>
    <property type="match status" value="1"/>
</dbReference>
<dbReference type="GO" id="GO:0051536">
    <property type="term" value="F:iron-sulfur cluster binding"/>
    <property type="evidence" value="ECO:0007669"/>
    <property type="project" value="UniProtKB-KW"/>
</dbReference>
<evidence type="ECO:0000313" key="6">
    <source>
        <dbReference type="EMBL" id="CAD8856454.1"/>
    </source>
</evidence>
<dbReference type="InterPro" id="IPR013766">
    <property type="entry name" value="Thioredoxin_domain"/>
</dbReference>
<dbReference type="EMBL" id="HBFQ01043523">
    <property type="protein sequence ID" value="CAD8856454.1"/>
    <property type="molecule type" value="Transcribed_RNA"/>
</dbReference>
<name>A0A7S1AJP8_NOCSC</name>
<dbReference type="Pfam" id="PF00085">
    <property type="entry name" value="Thioredoxin"/>
    <property type="match status" value="1"/>
</dbReference>
<dbReference type="InterPro" id="IPR002109">
    <property type="entry name" value="Glutaredoxin"/>
</dbReference>
<evidence type="ECO:0000259" key="5">
    <source>
        <dbReference type="Pfam" id="PF00462"/>
    </source>
</evidence>
<feature type="domain" description="Glutaredoxin" evidence="5">
    <location>
        <begin position="241"/>
        <end position="305"/>
    </location>
</feature>
<proteinExistence type="predicted"/>
<feature type="domain" description="Thioredoxin" evidence="4">
    <location>
        <begin position="8"/>
        <end position="101"/>
    </location>
</feature>
<evidence type="ECO:0000256" key="3">
    <source>
        <dbReference type="ARBA" id="ARBA00023014"/>
    </source>
</evidence>
<dbReference type="FunFam" id="3.40.30.10:FF:000012">
    <property type="entry name" value="Monothiol glutaredoxin"/>
    <property type="match status" value="2"/>
</dbReference>
<dbReference type="PANTHER" id="PTHR10293:SF73">
    <property type="entry name" value="GLUTAREDOXIN-3"/>
    <property type="match status" value="1"/>
</dbReference>
<keyword evidence="1" id="KW-0479">Metal-binding</keyword>
<evidence type="ECO:0000259" key="4">
    <source>
        <dbReference type="Pfam" id="PF00085"/>
    </source>
</evidence>
<gene>
    <name evidence="6" type="ORF">NSCI0253_LOCUS30806</name>
</gene>
<dbReference type="AlphaFoldDB" id="A0A7S1AJP8"/>
<dbReference type="Pfam" id="PF00462">
    <property type="entry name" value="Glutaredoxin"/>
    <property type="match status" value="2"/>
</dbReference>
<sequence length="329" mass="36506">MAVTEVSSEAELHALCDNKTRLIVLLFWAPWHPPSENMTKVLSVIAQKQPSVTFAQANADVCPGLASQYGADEVPFVVFCGSKGQKIDTLAGADPPKLVEKVSFLASRPASELTAAVVATPKDDITEKLKELTAASDVMLFMKGSKVEPFCKFSKEAVALLNKYSAEYSTFDILEDKEVREQLKEYSQWKTYPQLYIKGKLIGGIDIMKEYDEDGELEEMLPKAEAKLEDRLKELLNKEPVMLFMKGCPDEPRCGFSGKIVGILNEHSVKFGTFDILSDEEVRQGLKTYSNWPTYPQLYSRGKLIGGIDIVRELAEEGSLLEELSGTGM</sequence>
<evidence type="ECO:0000256" key="2">
    <source>
        <dbReference type="ARBA" id="ARBA00023004"/>
    </source>
</evidence>
<reference evidence="6" key="1">
    <citation type="submission" date="2021-01" db="EMBL/GenBank/DDBJ databases">
        <authorList>
            <person name="Corre E."/>
            <person name="Pelletier E."/>
            <person name="Niang G."/>
            <person name="Scheremetjew M."/>
            <person name="Finn R."/>
            <person name="Kale V."/>
            <person name="Holt S."/>
            <person name="Cochrane G."/>
            <person name="Meng A."/>
            <person name="Brown T."/>
            <person name="Cohen L."/>
        </authorList>
    </citation>
    <scope>NUCLEOTIDE SEQUENCE</scope>
</reference>
<organism evidence="6">
    <name type="scientific">Noctiluca scintillans</name>
    <name type="common">Sea sparkle</name>
    <name type="synonym">Red tide dinoflagellate</name>
    <dbReference type="NCBI Taxonomy" id="2966"/>
    <lineage>
        <taxon>Eukaryota</taxon>
        <taxon>Sar</taxon>
        <taxon>Alveolata</taxon>
        <taxon>Dinophyceae</taxon>
        <taxon>Noctilucales</taxon>
        <taxon>Noctilucaceae</taxon>
        <taxon>Noctiluca</taxon>
    </lineage>
</organism>
<dbReference type="GO" id="GO:0006879">
    <property type="term" value="P:intracellular iron ion homeostasis"/>
    <property type="evidence" value="ECO:0007669"/>
    <property type="project" value="TreeGrafter"/>
</dbReference>